<reference evidence="4" key="2">
    <citation type="submission" date="2018-04" db="EMBL/GenBank/DDBJ databases">
        <title>Draft genome sequence of Mycobacterium montefiorense isolated from Japanese black salamander.</title>
        <authorList>
            <person name="Fukano H."/>
            <person name="Yoshida M."/>
            <person name="Shimizu A."/>
            <person name="Iwao H."/>
            <person name="Kurata O."/>
            <person name="Katayama Y."/>
            <person name="Omatsu T."/>
            <person name="Mizutani T."/>
            <person name="Wada S."/>
            <person name="Hoshino Y."/>
        </authorList>
    </citation>
    <scope>NUCLEOTIDE SEQUENCE [LARGE SCALE GENOMIC DNA]</scope>
    <source>
        <strain evidence="4">BS</strain>
    </source>
</reference>
<gene>
    <name evidence="2" type="ORF">MmonteBS_21780</name>
    <name evidence="3" type="ORF">NJB18185_31550</name>
</gene>
<accession>A0AA37PNT1</accession>
<proteinExistence type="predicted"/>
<organism evidence="3 5">
    <name type="scientific">Mycobacterium montefiorense</name>
    <dbReference type="NCBI Taxonomy" id="154654"/>
    <lineage>
        <taxon>Bacteria</taxon>
        <taxon>Bacillati</taxon>
        <taxon>Actinomycetota</taxon>
        <taxon>Actinomycetes</taxon>
        <taxon>Mycobacteriales</taxon>
        <taxon>Mycobacteriaceae</taxon>
        <taxon>Mycobacterium</taxon>
        <taxon>Mycobacterium simiae complex</taxon>
    </lineage>
</organism>
<evidence type="ECO:0000313" key="3">
    <source>
        <dbReference type="EMBL" id="GKU73384.1"/>
    </source>
</evidence>
<dbReference type="GO" id="GO:0009446">
    <property type="term" value="P:putrescine biosynthetic process"/>
    <property type="evidence" value="ECO:0007669"/>
    <property type="project" value="InterPro"/>
</dbReference>
<comment type="caution">
    <text evidence="3">The sequence shown here is derived from an EMBL/GenBank/DDBJ whole genome shotgun (WGS) entry which is preliminary data.</text>
</comment>
<protein>
    <recommendedName>
        <fullName evidence="6">Agmatine deiminase</fullName>
    </recommendedName>
</protein>
<sequence length="133" mass="14540">MDLVATITSPGRLLLHTQRDEGHPDYRVCQEIRTALEASHDAAGRSWEITEIPAPTTLKDAQGFVCYSYINHLVVNGGVIACSFDDPSDQRAVAILAEQYPGREVVTVDARLLFERGGGIHCLTQHQPSALQA</sequence>
<dbReference type="Gene3D" id="3.75.10.10">
    <property type="entry name" value="L-arginine/glycine Amidinotransferase, Chain A"/>
    <property type="match status" value="1"/>
</dbReference>
<dbReference type="Proteomes" id="UP000245060">
    <property type="component" value="Unassembled WGS sequence"/>
</dbReference>
<dbReference type="SUPFAM" id="SSF55909">
    <property type="entry name" value="Pentein"/>
    <property type="match status" value="1"/>
</dbReference>
<dbReference type="PANTHER" id="PTHR31377:SF0">
    <property type="entry name" value="AGMATINE DEIMINASE-RELATED"/>
    <property type="match status" value="1"/>
</dbReference>
<reference evidence="3" key="3">
    <citation type="journal article" date="2022" name="Microbiol. Resour. Announc.">
        <title>Draft Genome Sequences of Eight Mycobacterium montefiorense Strains Isolated from Salamanders in Captivity.</title>
        <authorList>
            <person name="Komine T."/>
            <person name="Ihara H."/>
            <person name="Fukano H."/>
            <person name="Hoshino Y."/>
            <person name="Kurata O."/>
            <person name="Wada S."/>
        </authorList>
    </citation>
    <scope>NUCLEOTIDE SEQUENCE</scope>
    <source>
        <strain evidence="3">NJB18185</strain>
    </source>
</reference>
<evidence type="ECO:0000313" key="2">
    <source>
        <dbReference type="EMBL" id="GBG37806.1"/>
    </source>
</evidence>
<dbReference type="PANTHER" id="PTHR31377">
    <property type="entry name" value="AGMATINE DEIMINASE-RELATED"/>
    <property type="match status" value="1"/>
</dbReference>
<reference evidence="3" key="4">
    <citation type="submission" date="2022-04" db="EMBL/GenBank/DDBJ databases">
        <authorList>
            <person name="Komine T."/>
            <person name="Fukano H."/>
            <person name="Wada S."/>
        </authorList>
    </citation>
    <scope>NUCLEOTIDE SEQUENCE</scope>
    <source>
        <strain evidence="3">NJB18185</strain>
    </source>
</reference>
<keyword evidence="4" id="KW-1185">Reference proteome</keyword>
<dbReference type="AlphaFoldDB" id="A0AA37PNT1"/>
<evidence type="ECO:0000256" key="1">
    <source>
        <dbReference type="ARBA" id="ARBA00022801"/>
    </source>
</evidence>
<evidence type="ECO:0008006" key="6">
    <source>
        <dbReference type="Google" id="ProtNLM"/>
    </source>
</evidence>
<evidence type="ECO:0000313" key="5">
    <source>
        <dbReference type="Proteomes" id="UP001139505"/>
    </source>
</evidence>
<dbReference type="InterPro" id="IPR007466">
    <property type="entry name" value="Peptidyl-Arg-deiminase_porph"/>
</dbReference>
<dbReference type="GO" id="GO:0004668">
    <property type="term" value="F:protein-arginine deiminase activity"/>
    <property type="evidence" value="ECO:0007669"/>
    <property type="project" value="InterPro"/>
</dbReference>
<dbReference type="GO" id="GO:0047632">
    <property type="term" value="F:agmatine deiminase activity"/>
    <property type="evidence" value="ECO:0007669"/>
    <property type="project" value="TreeGrafter"/>
</dbReference>
<dbReference type="EMBL" id="BQYH01000021">
    <property type="protein sequence ID" value="GKU73384.1"/>
    <property type="molecule type" value="Genomic_DNA"/>
</dbReference>
<dbReference type="Pfam" id="PF04371">
    <property type="entry name" value="PAD_porph"/>
    <property type="match status" value="1"/>
</dbReference>
<evidence type="ECO:0000313" key="4">
    <source>
        <dbReference type="Proteomes" id="UP000245060"/>
    </source>
</evidence>
<dbReference type="Proteomes" id="UP001139505">
    <property type="component" value="Unassembled WGS sequence"/>
</dbReference>
<name>A0AA37PNT1_9MYCO</name>
<reference evidence="2" key="1">
    <citation type="journal article" date="2018" name="Genome Announc.">
        <title>Draft Genome Sequence of Mycobacterium montefiorense Isolated from Japanese Black Salamander (Hynobius nigrescens).</title>
        <authorList>
            <person name="Fukano H."/>
            <person name="Yoshida M."/>
            <person name="Shimizu A."/>
            <person name="Iwao H."/>
            <person name="Katayama Y."/>
            <person name="Omatsu T."/>
            <person name="Mizutani T."/>
            <person name="Kurata O."/>
            <person name="Wada S."/>
            <person name="Hoshino Y."/>
        </authorList>
    </citation>
    <scope>NUCLEOTIDE SEQUENCE</scope>
    <source>
        <strain evidence="2">BS</strain>
    </source>
</reference>
<keyword evidence="1" id="KW-0378">Hydrolase</keyword>
<dbReference type="EMBL" id="BFCH01000017">
    <property type="protein sequence ID" value="GBG37806.1"/>
    <property type="molecule type" value="Genomic_DNA"/>
</dbReference>